<sequence>MADVVGILNLEPAELPDFTTVCARYQELKMAVWRALHCHSAELVKPGSVHAIDATG</sequence>
<reference evidence="1 2" key="2">
    <citation type="journal article" date="2013" name="PLoS ONE">
        <title>INDIGO - INtegrated Data Warehouse of MIcrobial GenOmes with Examples from the Red Sea Extremophiles.</title>
        <authorList>
            <person name="Alam I."/>
            <person name="Antunes A."/>
            <person name="Kamau A.A."/>
            <person name="Ba Alawi W."/>
            <person name="Kalkatawi M."/>
            <person name="Stingl U."/>
            <person name="Bajic V.B."/>
        </authorList>
    </citation>
    <scope>NUCLEOTIDE SEQUENCE [LARGE SCALE GENOMIC DNA]</scope>
    <source>
        <strain evidence="1 2">SARL4B</strain>
    </source>
</reference>
<name>U2FCW8_9EURY</name>
<evidence type="ECO:0000313" key="2">
    <source>
        <dbReference type="Proteomes" id="UP000003861"/>
    </source>
</evidence>
<gene>
    <name evidence="1" type="ORF">HLRTI_001683</name>
</gene>
<reference evidence="1 2" key="1">
    <citation type="journal article" date="2011" name="J. Bacteriol.">
        <title>Genome sequence of Halorhabdus tiamatea, the first archaeon isolated from a deep-sea anoxic brine lake.</title>
        <authorList>
            <person name="Antunes A."/>
            <person name="Alam I."/>
            <person name="Bajic V.B."/>
            <person name="Stingl U."/>
        </authorList>
    </citation>
    <scope>NUCLEOTIDE SEQUENCE [LARGE SCALE GENOMIC DNA]</scope>
    <source>
        <strain evidence="1 2">SARL4B</strain>
    </source>
</reference>
<dbReference type="EMBL" id="AFNT02000018">
    <property type="protein sequence ID" value="ERJ06204.1"/>
    <property type="molecule type" value="Genomic_DNA"/>
</dbReference>
<accession>U2FCW8</accession>
<dbReference type="AlphaFoldDB" id="U2FCW8"/>
<protein>
    <submittedName>
        <fullName evidence="1">Transposase IS4 family protein</fullName>
    </submittedName>
</protein>
<organism evidence="1 2">
    <name type="scientific">Halorhabdus tiamatea SARL4B</name>
    <dbReference type="NCBI Taxonomy" id="1033806"/>
    <lineage>
        <taxon>Archaea</taxon>
        <taxon>Methanobacteriati</taxon>
        <taxon>Methanobacteriota</taxon>
        <taxon>Stenosarchaea group</taxon>
        <taxon>Halobacteria</taxon>
        <taxon>Halobacteriales</taxon>
        <taxon>Haloarculaceae</taxon>
        <taxon>Halorhabdus</taxon>
    </lineage>
</organism>
<dbReference type="Proteomes" id="UP000003861">
    <property type="component" value="Unassembled WGS sequence"/>
</dbReference>
<proteinExistence type="predicted"/>
<evidence type="ECO:0000313" key="1">
    <source>
        <dbReference type="EMBL" id="ERJ06204.1"/>
    </source>
</evidence>
<comment type="caution">
    <text evidence="1">The sequence shown here is derived from an EMBL/GenBank/DDBJ whole genome shotgun (WGS) entry which is preliminary data.</text>
</comment>